<dbReference type="CDD" id="cd00293">
    <property type="entry name" value="USP-like"/>
    <property type="match status" value="2"/>
</dbReference>
<dbReference type="Proteomes" id="UP000766904">
    <property type="component" value="Unassembled WGS sequence"/>
</dbReference>
<dbReference type="PRINTS" id="PR01438">
    <property type="entry name" value="UNVRSLSTRESS"/>
</dbReference>
<protein>
    <submittedName>
        <fullName evidence="4">Universal stress protein</fullName>
    </submittedName>
</protein>
<dbReference type="AlphaFoldDB" id="A0A8J8PZ77"/>
<feature type="domain" description="UspA" evidence="3">
    <location>
        <begin position="136"/>
        <end position="268"/>
    </location>
</feature>
<reference evidence="4" key="1">
    <citation type="submission" date="2017-11" db="EMBL/GenBank/DDBJ databases">
        <authorList>
            <person name="Kajale S.C."/>
            <person name="Sharma A."/>
        </authorList>
    </citation>
    <scope>NUCLEOTIDE SEQUENCE</scope>
    <source>
        <strain evidence="4">LS1_42</strain>
    </source>
</reference>
<dbReference type="OrthoDB" id="105697at2157"/>
<evidence type="ECO:0000259" key="3">
    <source>
        <dbReference type="Pfam" id="PF00582"/>
    </source>
</evidence>
<keyword evidence="5" id="KW-1185">Reference proteome</keyword>
<name>A0A8J8PZ77_9EURY</name>
<keyword evidence="2" id="KW-0175">Coiled coil</keyword>
<dbReference type="Pfam" id="PF00582">
    <property type="entry name" value="Usp"/>
    <property type="match status" value="2"/>
</dbReference>
<organism evidence="4 5">
    <name type="scientific">Natronococcus pandeyae</name>
    <dbReference type="NCBI Taxonomy" id="2055836"/>
    <lineage>
        <taxon>Archaea</taxon>
        <taxon>Methanobacteriati</taxon>
        <taxon>Methanobacteriota</taxon>
        <taxon>Stenosarchaea group</taxon>
        <taxon>Halobacteria</taxon>
        <taxon>Halobacteriales</taxon>
        <taxon>Natrialbaceae</taxon>
        <taxon>Natronococcus</taxon>
    </lineage>
</organism>
<dbReference type="PANTHER" id="PTHR46268">
    <property type="entry name" value="STRESS RESPONSE PROTEIN NHAX"/>
    <property type="match status" value="1"/>
</dbReference>
<accession>A0A8J8PZ77</accession>
<dbReference type="InterPro" id="IPR006015">
    <property type="entry name" value="Universal_stress_UspA"/>
</dbReference>
<feature type="coiled-coil region" evidence="2">
    <location>
        <begin position="169"/>
        <end position="196"/>
    </location>
</feature>
<evidence type="ECO:0000313" key="4">
    <source>
        <dbReference type="EMBL" id="TYL36496.1"/>
    </source>
</evidence>
<gene>
    <name evidence="4" type="ORF">CV102_21980</name>
</gene>
<dbReference type="Gene3D" id="3.40.50.620">
    <property type="entry name" value="HUPs"/>
    <property type="match status" value="2"/>
</dbReference>
<evidence type="ECO:0000313" key="5">
    <source>
        <dbReference type="Proteomes" id="UP000766904"/>
    </source>
</evidence>
<comment type="caution">
    <text evidence="4">The sequence shown here is derived from an EMBL/GenBank/DDBJ whole genome shotgun (WGS) entry which is preliminary data.</text>
</comment>
<dbReference type="PANTHER" id="PTHR46268:SF6">
    <property type="entry name" value="UNIVERSAL STRESS PROTEIN UP12"/>
    <property type="match status" value="1"/>
</dbReference>
<proteinExistence type="inferred from homology"/>
<evidence type="ECO:0000256" key="2">
    <source>
        <dbReference type="SAM" id="Coils"/>
    </source>
</evidence>
<feature type="domain" description="UspA" evidence="3">
    <location>
        <begin position="1"/>
        <end position="125"/>
    </location>
</feature>
<dbReference type="RefSeq" id="WP_148860143.1">
    <property type="nucleotide sequence ID" value="NZ_PHNJ01000017.1"/>
</dbReference>
<dbReference type="InterPro" id="IPR014729">
    <property type="entry name" value="Rossmann-like_a/b/a_fold"/>
</dbReference>
<dbReference type="SUPFAM" id="SSF52402">
    <property type="entry name" value="Adenine nucleotide alpha hydrolases-like"/>
    <property type="match status" value="2"/>
</dbReference>
<evidence type="ECO:0000256" key="1">
    <source>
        <dbReference type="ARBA" id="ARBA00008791"/>
    </source>
</evidence>
<comment type="similarity">
    <text evidence="1">Belongs to the universal stress protein A family.</text>
</comment>
<dbReference type="EMBL" id="PHNJ01000017">
    <property type="protein sequence ID" value="TYL36496.1"/>
    <property type="molecule type" value="Genomic_DNA"/>
</dbReference>
<sequence length="274" mass="29390">MYDRILIPTDGSDVAVAAAETGFAFARRFDSTLHAVHVLDDGDPDRGDQLVTAVEEASVDLDIETTTAVLEESPSVHDTIVDYVRDNEIDCVVMGTHGTAHPDRPVLGSVAERTIRTAPVPVVTVNEQTVPPSVLETVLVPTDGSEHALEAAGHGTALAANVGASLHIVNVVRLRLDDLTETVEEREERGREAIDEVIDVASRAGVSPVEASLLTGVPYQSIVDYVRTHDVDLVVMGTHGRTGVGRHFIGSVTERVMRRADVPVVAVKDDEQLE</sequence>
<dbReference type="InterPro" id="IPR006016">
    <property type="entry name" value="UspA"/>
</dbReference>